<accession>A0A939KKU8</accession>
<evidence type="ECO:0000313" key="1">
    <source>
        <dbReference type="EMBL" id="MBO1265020.1"/>
    </source>
</evidence>
<evidence type="ECO:0000313" key="2">
    <source>
        <dbReference type="Proteomes" id="UP000664218"/>
    </source>
</evidence>
<sequence>MVETDYNPMQHLTSETSADFNDQTALEADALNREKLQIINWIKEVRFRKQLFGGVNEQDVWKKIEKLSEMYDAALKAERVRYDVLLEQQRRGSKMIIQSDILEKDGAADD</sequence>
<dbReference type="Proteomes" id="UP000664218">
    <property type="component" value="Unassembled WGS sequence"/>
</dbReference>
<dbReference type="RefSeq" id="WP_207599539.1">
    <property type="nucleotide sequence ID" value="NZ_JAFNJU010000005.1"/>
</dbReference>
<name>A0A939KKU8_9CLOT</name>
<proteinExistence type="predicted"/>
<organism evidence="1 2">
    <name type="scientific">Proteiniclasticum aestuarii</name>
    <dbReference type="NCBI Taxonomy" id="2817862"/>
    <lineage>
        <taxon>Bacteria</taxon>
        <taxon>Bacillati</taxon>
        <taxon>Bacillota</taxon>
        <taxon>Clostridia</taxon>
        <taxon>Eubacteriales</taxon>
        <taxon>Clostridiaceae</taxon>
        <taxon>Proteiniclasticum</taxon>
    </lineage>
</organism>
<dbReference type="AlphaFoldDB" id="A0A939KKU8"/>
<keyword evidence="2" id="KW-1185">Reference proteome</keyword>
<reference evidence="1" key="1">
    <citation type="submission" date="2021-03" db="EMBL/GenBank/DDBJ databases">
        <title>Proteiniclasticum marinus sp. nov., isolated from tidal flat sediment.</title>
        <authorList>
            <person name="Namirimu T."/>
            <person name="Yang J.-A."/>
            <person name="Yang S.-H."/>
            <person name="Kim Y.-J."/>
            <person name="Kwon K.K."/>
        </authorList>
    </citation>
    <scope>NUCLEOTIDE SEQUENCE</scope>
    <source>
        <strain evidence="1">SCR006</strain>
    </source>
</reference>
<dbReference type="EMBL" id="JAFNJU010000005">
    <property type="protein sequence ID" value="MBO1265020.1"/>
    <property type="molecule type" value="Genomic_DNA"/>
</dbReference>
<protein>
    <submittedName>
        <fullName evidence="1">Uncharacterized protein</fullName>
    </submittedName>
</protein>
<gene>
    <name evidence="1" type="ORF">J3A84_08280</name>
</gene>
<comment type="caution">
    <text evidence="1">The sequence shown here is derived from an EMBL/GenBank/DDBJ whole genome shotgun (WGS) entry which is preliminary data.</text>
</comment>